<dbReference type="PROSITE" id="PS51755">
    <property type="entry name" value="OMPR_PHOB"/>
    <property type="match status" value="1"/>
</dbReference>
<dbReference type="SMART" id="SM00448">
    <property type="entry name" value="REC"/>
    <property type="match status" value="1"/>
</dbReference>
<dbReference type="InterPro" id="IPR001789">
    <property type="entry name" value="Sig_transdc_resp-reg_receiver"/>
</dbReference>
<dbReference type="InterPro" id="IPR011006">
    <property type="entry name" value="CheY-like_superfamily"/>
</dbReference>
<keyword evidence="5 8" id="KW-0238">DNA-binding</keyword>
<evidence type="ECO:0000256" key="8">
    <source>
        <dbReference type="PROSITE-ProRule" id="PRU01091"/>
    </source>
</evidence>
<dbReference type="Gene3D" id="1.10.10.10">
    <property type="entry name" value="Winged helix-like DNA-binding domain superfamily/Winged helix DNA-binding domain"/>
    <property type="match status" value="1"/>
</dbReference>
<keyword evidence="4" id="KW-0805">Transcription regulation</keyword>
<dbReference type="GO" id="GO:0000976">
    <property type="term" value="F:transcription cis-regulatory region binding"/>
    <property type="evidence" value="ECO:0007669"/>
    <property type="project" value="TreeGrafter"/>
</dbReference>
<dbReference type="Gene3D" id="6.10.250.690">
    <property type="match status" value="1"/>
</dbReference>
<evidence type="ECO:0000256" key="6">
    <source>
        <dbReference type="ARBA" id="ARBA00023163"/>
    </source>
</evidence>
<feature type="modified residue" description="4-aspartylphosphate" evidence="7">
    <location>
        <position position="170"/>
    </location>
</feature>
<dbReference type="InterPro" id="IPR039420">
    <property type="entry name" value="WalR-like"/>
</dbReference>
<accession>A0A1H0KK21</accession>
<dbReference type="Proteomes" id="UP000199651">
    <property type="component" value="Unassembled WGS sequence"/>
</dbReference>
<evidence type="ECO:0000313" key="13">
    <source>
        <dbReference type="Proteomes" id="UP000199651"/>
    </source>
</evidence>
<proteinExistence type="predicted"/>
<dbReference type="PANTHER" id="PTHR48111:SF22">
    <property type="entry name" value="REGULATOR OF RPOS"/>
    <property type="match status" value="1"/>
</dbReference>
<dbReference type="GO" id="GO:0005829">
    <property type="term" value="C:cytosol"/>
    <property type="evidence" value="ECO:0007669"/>
    <property type="project" value="TreeGrafter"/>
</dbReference>
<dbReference type="GO" id="GO:0032993">
    <property type="term" value="C:protein-DNA complex"/>
    <property type="evidence" value="ECO:0007669"/>
    <property type="project" value="TreeGrafter"/>
</dbReference>
<feature type="domain" description="OmpR/PhoB-type" evidence="11">
    <location>
        <begin position="241"/>
        <end position="343"/>
    </location>
</feature>
<keyword evidence="2 7" id="KW-0597">Phosphoprotein</keyword>
<reference evidence="13" key="1">
    <citation type="submission" date="2016-10" db="EMBL/GenBank/DDBJ databases">
        <authorList>
            <person name="Varghese N."/>
            <person name="Submissions S."/>
        </authorList>
    </citation>
    <scope>NUCLEOTIDE SEQUENCE [LARGE SCALE GENOMIC DNA]</scope>
    <source>
        <strain evidence="13">IBRC-M 10655</strain>
    </source>
</reference>
<evidence type="ECO:0000256" key="1">
    <source>
        <dbReference type="ARBA" id="ARBA00004496"/>
    </source>
</evidence>
<dbReference type="PANTHER" id="PTHR48111">
    <property type="entry name" value="REGULATOR OF RPOS"/>
    <property type="match status" value="1"/>
</dbReference>
<gene>
    <name evidence="12" type="ORF">SAMN05192558_103518</name>
</gene>
<dbReference type="Pfam" id="PF00072">
    <property type="entry name" value="Response_reg"/>
    <property type="match status" value="1"/>
</dbReference>
<feature type="DNA-binding region" description="OmpR/PhoB-type" evidence="8">
    <location>
        <begin position="241"/>
        <end position="343"/>
    </location>
</feature>
<dbReference type="RefSeq" id="WP_166658030.1">
    <property type="nucleotide sequence ID" value="NZ_FNDV01000002.1"/>
</dbReference>
<evidence type="ECO:0000256" key="7">
    <source>
        <dbReference type="PROSITE-ProRule" id="PRU00169"/>
    </source>
</evidence>
<feature type="region of interest" description="Disordered" evidence="9">
    <location>
        <begin position="20"/>
        <end position="45"/>
    </location>
</feature>
<name>A0A1H0KK21_9PSEU</name>
<dbReference type="AlphaFoldDB" id="A0A1H0KK21"/>
<dbReference type="PROSITE" id="PS50110">
    <property type="entry name" value="RESPONSE_REGULATORY"/>
    <property type="match status" value="1"/>
</dbReference>
<dbReference type="GO" id="GO:0000156">
    <property type="term" value="F:phosphorelay response regulator activity"/>
    <property type="evidence" value="ECO:0007669"/>
    <property type="project" value="TreeGrafter"/>
</dbReference>
<dbReference type="InterPro" id="IPR036388">
    <property type="entry name" value="WH-like_DNA-bd_sf"/>
</dbReference>
<evidence type="ECO:0000313" key="12">
    <source>
        <dbReference type="EMBL" id="SDO56308.1"/>
    </source>
</evidence>
<evidence type="ECO:0000256" key="4">
    <source>
        <dbReference type="ARBA" id="ARBA00023015"/>
    </source>
</evidence>
<dbReference type="InterPro" id="IPR001867">
    <property type="entry name" value="OmpR/PhoB-type_DNA-bd"/>
</dbReference>
<evidence type="ECO:0000256" key="2">
    <source>
        <dbReference type="ARBA" id="ARBA00022553"/>
    </source>
</evidence>
<sequence>MTTPGGGTCQVCGGPMPRLSTTGRPRKTCSNKCRSQSRRDRQRQAEPAIARCETELFGQACQRAAVYVVSVDGTEQRVCQGCREPALALLVSQGAAATAIEVRRHGEAVAQQAPGDPVRGRVLLIEDDERVAGALAPALRRRGLDVAWAGTGSAGLREAMVRSLDVIVLDLGLPDVDGISLLRRLRDVSEVPVIIATARGETVDRVLGFDNGAHDYLVKPYHLDELVARIRNIIRQRAKPSAQIYDDGVLRLAFAARDVLVAGNVVDLSEREFQLLAVLVRSAGAPVTVATIAAQVWGEIGPEAARKRTITVFIATLRGKLAAHGIGPDAIVTARGIGYYYQPPRPATAGPRIGYSHADRLLNSADPHRGSP</sequence>
<keyword evidence="13" id="KW-1185">Reference proteome</keyword>
<keyword evidence="6" id="KW-0804">Transcription</keyword>
<keyword evidence="3" id="KW-0902">Two-component regulatory system</keyword>
<dbReference type="SMART" id="SM00862">
    <property type="entry name" value="Trans_reg_C"/>
    <property type="match status" value="1"/>
</dbReference>
<organism evidence="12 13">
    <name type="scientific">Actinokineospora alba</name>
    <dbReference type="NCBI Taxonomy" id="504798"/>
    <lineage>
        <taxon>Bacteria</taxon>
        <taxon>Bacillati</taxon>
        <taxon>Actinomycetota</taxon>
        <taxon>Actinomycetes</taxon>
        <taxon>Pseudonocardiales</taxon>
        <taxon>Pseudonocardiaceae</taxon>
        <taxon>Actinokineospora</taxon>
    </lineage>
</organism>
<evidence type="ECO:0000256" key="3">
    <source>
        <dbReference type="ARBA" id="ARBA00023012"/>
    </source>
</evidence>
<dbReference type="CDD" id="cd00383">
    <property type="entry name" value="trans_reg_C"/>
    <property type="match status" value="1"/>
</dbReference>
<evidence type="ECO:0000256" key="5">
    <source>
        <dbReference type="ARBA" id="ARBA00023125"/>
    </source>
</evidence>
<dbReference type="GO" id="GO:0006355">
    <property type="term" value="P:regulation of DNA-templated transcription"/>
    <property type="evidence" value="ECO:0007669"/>
    <property type="project" value="InterPro"/>
</dbReference>
<dbReference type="EMBL" id="FNJB01000003">
    <property type="protein sequence ID" value="SDO56308.1"/>
    <property type="molecule type" value="Genomic_DNA"/>
</dbReference>
<dbReference type="SUPFAM" id="SSF52172">
    <property type="entry name" value="CheY-like"/>
    <property type="match status" value="1"/>
</dbReference>
<evidence type="ECO:0000259" key="11">
    <source>
        <dbReference type="PROSITE" id="PS51755"/>
    </source>
</evidence>
<protein>
    <submittedName>
        <fullName evidence="12">Two-component system, OmpR family, KDP operon response regulator KdpE</fullName>
    </submittedName>
</protein>
<dbReference type="STRING" id="504798.SAMN05421871_102531"/>
<evidence type="ECO:0000256" key="9">
    <source>
        <dbReference type="SAM" id="MobiDB-lite"/>
    </source>
</evidence>
<evidence type="ECO:0000259" key="10">
    <source>
        <dbReference type="PROSITE" id="PS50110"/>
    </source>
</evidence>
<dbReference type="Gene3D" id="3.40.50.2300">
    <property type="match status" value="1"/>
</dbReference>
<dbReference type="Pfam" id="PF00486">
    <property type="entry name" value="Trans_reg_C"/>
    <property type="match status" value="1"/>
</dbReference>
<dbReference type="InterPro" id="IPR016032">
    <property type="entry name" value="Sig_transdc_resp-reg_C-effctor"/>
</dbReference>
<dbReference type="SUPFAM" id="SSF46894">
    <property type="entry name" value="C-terminal effector domain of the bipartite response regulators"/>
    <property type="match status" value="1"/>
</dbReference>
<comment type="subcellular location">
    <subcellularLocation>
        <location evidence="1">Cytoplasm</location>
    </subcellularLocation>
</comment>
<feature type="domain" description="Response regulatory" evidence="10">
    <location>
        <begin position="121"/>
        <end position="234"/>
    </location>
</feature>